<keyword evidence="8" id="KW-1185">Reference proteome</keyword>
<dbReference type="InterPro" id="IPR007627">
    <property type="entry name" value="RNA_pol_sigma70_r2"/>
</dbReference>
<dbReference type="OrthoDB" id="9795666at2"/>
<evidence type="ECO:0000256" key="2">
    <source>
        <dbReference type="ARBA" id="ARBA00023015"/>
    </source>
</evidence>
<name>M1MQY4_9CLOT</name>
<reference evidence="7 8" key="1">
    <citation type="submission" date="2013-02" db="EMBL/GenBank/DDBJ databases">
        <title>Genome sequence of Clostridium saccharoperbutylacetonicum N1-4(HMT).</title>
        <authorList>
            <person name="Poehlein A."/>
            <person name="Daniel R."/>
        </authorList>
    </citation>
    <scope>NUCLEOTIDE SEQUENCE [LARGE SCALE GENOMIC DNA]</scope>
    <source>
        <strain evidence="8">N1-4(HMT)</strain>
    </source>
</reference>
<evidence type="ECO:0000256" key="4">
    <source>
        <dbReference type="ARBA" id="ARBA00023163"/>
    </source>
</evidence>
<feature type="domain" description="RNA polymerase sigma-70 region 2" evidence="5">
    <location>
        <begin position="9"/>
        <end position="67"/>
    </location>
</feature>
<dbReference type="SUPFAM" id="SSF88659">
    <property type="entry name" value="Sigma3 and sigma4 domains of RNA polymerase sigma factors"/>
    <property type="match status" value="1"/>
</dbReference>
<dbReference type="PANTHER" id="PTHR43133">
    <property type="entry name" value="RNA POLYMERASE ECF-TYPE SIGMA FACTO"/>
    <property type="match status" value="1"/>
</dbReference>
<keyword evidence="4" id="KW-0804">Transcription</keyword>
<dbReference type="InterPro" id="IPR013325">
    <property type="entry name" value="RNA_pol_sigma_r2"/>
</dbReference>
<evidence type="ECO:0000313" key="8">
    <source>
        <dbReference type="Proteomes" id="UP000011728"/>
    </source>
</evidence>
<evidence type="ECO:0000256" key="3">
    <source>
        <dbReference type="ARBA" id="ARBA00023082"/>
    </source>
</evidence>
<comment type="similarity">
    <text evidence="1">Belongs to the sigma-70 factor family. ECF subfamily.</text>
</comment>
<dbReference type="RefSeq" id="WP_015393479.1">
    <property type="nucleotide sequence ID" value="NC_020291.1"/>
</dbReference>
<dbReference type="Proteomes" id="UP000011728">
    <property type="component" value="Chromosome"/>
</dbReference>
<evidence type="ECO:0000313" key="7">
    <source>
        <dbReference type="EMBL" id="AGF57161.1"/>
    </source>
</evidence>
<sequence>MNADELIYNYGTYIYNYALKLSCHPNTAEDLCQETFIRAWEKIDTLKNPDAIKSWLRRICLNNFLMNERQKNNHMELLYDEIEILEQEGNLYVNTYTKPEDEVIVKESISELQNGCFLAMARLLTLNQRIAFSLVDMFGLSLEEVSEVLNISKSATKGLLYRAHMNLASFFDKHCNILDVKNPCSCEAWIEFASKKENLQDEVKQKNSKLVKTLNYKESNYAFNDNVRNKIIYLYKNIPDKKPSDEWYERVIWVLNN</sequence>
<dbReference type="InterPro" id="IPR036388">
    <property type="entry name" value="WH-like_DNA-bd_sf"/>
</dbReference>
<dbReference type="PANTHER" id="PTHR43133:SF51">
    <property type="entry name" value="RNA POLYMERASE SIGMA FACTOR"/>
    <property type="match status" value="1"/>
</dbReference>
<dbReference type="PATRIC" id="fig|931276.5.peg.3425"/>
<dbReference type="GO" id="GO:0003677">
    <property type="term" value="F:DNA binding"/>
    <property type="evidence" value="ECO:0007669"/>
    <property type="project" value="InterPro"/>
</dbReference>
<keyword evidence="2" id="KW-0805">Transcription regulation</keyword>
<evidence type="ECO:0000256" key="1">
    <source>
        <dbReference type="ARBA" id="ARBA00010641"/>
    </source>
</evidence>
<dbReference type="Pfam" id="PF08281">
    <property type="entry name" value="Sigma70_r4_2"/>
    <property type="match status" value="1"/>
</dbReference>
<dbReference type="HOGENOM" id="CLU_047691_1_4_9"/>
<protein>
    <submittedName>
        <fullName evidence="7">RNA polymerase, sigma subunit, ECF family</fullName>
    </submittedName>
</protein>
<organism evidence="7 8">
    <name type="scientific">Clostridium saccharoperbutylacetonicum N1-4(HMT)</name>
    <dbReference type="NCBI Taxonomy" id="931276"/>
    <lineage>
        <taxon>Bacteria</taxon>
        <taxon>Bacillati</taxon>
        <taxon>Bacillota</taxon>
        <taxon>Clostridia</taxon>
        <taxon>Eubacteriales</taxon>
        <taxon>Clostridiaceae</taxon>
        <taxon>Clostridium</taxon>
    </lineage>
</organism>
<keyword evidence="3" id="KW-0731">Sigma factor</keyword>
<evidence type="ECO:0000259" key="5">
    <source>
        <dbReference type="Pfam" id="PF04542"/>
    </source>
</evidence>
<dbReference type="InterPro" id="IPR039425">
    <property type="entry name" value="RNA_pol_sigma-70-like"/>
</dbReference>
<dbReference type="AlphaFoldDB" id="M1MQY4"/>
<dbReference type="NCBIfam" id="TIGR02937">
    <property type="entry name" value="sigma70-ECF"/>
    <property type="match status" value="1"/>
</dbReference>
<dbReference type="InterPro" id="IPR014284">
    <property type="entry name" value="RNA_pol_sigma-70_dom"/>
</dbReference>
<dbReference type="Pfam" id="PF04542">
    <property type="entry name" value="Sigma70_r2"/>
    <property type="match status" value="1"/>
</dbReference>
<accession>M1MQY4</accession>
<dbReference type="Gene3D" id="1.10.1740.10">
    <property type="match status" value="1"/>
</dbReference>
<dbReference type="GO" id="GO:0006352">
    <property type="term" value="P:DNA-templated transcription initiation"/>
    <property type="evidence" value="ECO:0007669"/>
    <property type="project" value="InterPro"/>
</dbReference>
<dbReference type="InterPro" id="IPR013324">
    <property type="entry name" value="RNA_pol_sigma_r3/r4-like"/>
</dbReference>
<proteinExistence type="inferred from homology"/>
<gene>
    <name evidence="7" type="ORF">Cspa_c34000</name>
</gene>
<dbReference type="STRING" id="36745.CLSAP_31620"/>
<dbReference type="SUPFAM" id="SSF88946">
    <property type="entry name" value="Sigma2 domain of RNA polymerase sigma factors"/>
    <property type="match status" value="1"/>
</dbReference>
<dbReference type="EMBL" id="CP004121">
    <property type="protein sequence ID" value="AGF57161.1"/>
    <property type="molecule type" value="Genomic_DNA"/>
</dbReference>
<dbReference type="InterPro" id="IPR013249">
    <property type="entry name" value="RNA_pol_sigma70_r4_t2"/>
</dbReference>
<dbReference type="GO" id="GO:0016987">
    <property type="term" value="F:sigma factor activity"/>
    <property type="evidence" value="ECO:0007669"/>
    <property type="project" value="UniProtKB-KW"/>
</dbReference>
<evidence type="ECO:0000259" key="6">
    <source>
        <dbReference type="Pfam" id="PF08281"/>
    </source>
</evidence>
<dbReference type="KEGG" id="csr:Cspa_c34000"/>
<feature type="domain" description="RNA polymerase sigma factor 70 region 4 type 2" evidence="6">
    <location>
        <begin position="116"/>
        <end position="163"/>
    </location>
</feature>
<dbReference type="eggNOG" id="COG1595">
    <property type="taxonomic scope" value="Bacteria"/>
</dbReference>
<dbReference type="Gene3D" id="1.10.10.10">
    <property type="entry name" value="Winged helix-like DNA-binding domain superfamily/Winged helix DNA-binding domain"/>
    <property type="match status" value="1"/>
</dbReference>